<evidence type="ECO:0000256" key="1">
    <source>
        <dbReference type="SAM" id="MobiDB-lite"/>
    </source>
</evidence>
<gene>
    <name evidence="2" type="ORF">GWI33_001311</name>
</gene>
<feature type="region of interest" description="Disordered" evidence="1">
    <location>
        <begin position="18"/>
        <end position="42"/>
    </location>
</feature>
<feature type="compositionally biased region" description="Basic and acidic residues" evidence="1">
    <location>
        <begin position="18"/>
        <end position="30"/>
    </location>
</feature>
<proteinExistence type="predicted"/>
<protein>
    <submittedName>
        <fullName evidence="2">Uncharacterized protein</fullName>
    </submittedName>
</protein>
<sequence length="80" mass="9167">MPLSRSWRRPVCKNENEGRLWDRKTAERKQAGGQPKKKTNTEWQDCEAVVAEIRVCWLSAKWKRSDIGVKGALKEGRNGG</sequence>
<dbReference type="Proteomes" id="UP000625711">
    <property type="component" value="Unassembled WGS sequence"/>
</dbReference>
<evidence type="ECO:0000313" key="2">
    <source>
        <dbReference type="EMBL" id="KAF7283119.1"/>
    </source>
</evidence>
<evidence type="ECO:0000313" key="3">
    <source>
        <dbReference type="Proteomes" id="UP000625711"/>
    </source>
</evidence>
<reference evidence="2" key="1">
    <citation type="submission" date="2020-08" db="EMBL/GenBank/DDBJ databases">
        <title>Genome sequencing and assembly of the red palm weevil Rhynchophorus ferrugineus.</title>
        <authorList>
            <person name="Dias G.B."/>
            <person name="Bergman C.M."/>
            <person name="Manee M."/>
        </authorList>
    </citation>
    <scope>NUCLEOTIDE SEQUENCE</scope>
    <source>
        <strain evidence="2">AA-2017</strain>
        <tissue evidence="2">Whole larva</tissue>
    </source>
</reference>
<name>A0A834ILC5_RHYFE</name>
<organism evidence="2 3">
    <name type="scientific">Rhynchophorus ferrugineus</name>
    <name type="common">Red palm weevil</name>
    <name type="synonym">Curculio ferrugineus</name>
    <dbReference type="NCBI Taxonomy" id="354439"/>
    <lineage>
        <taxon>Eukaryota</taxon>
        <taxon>Metazoa</taxon>
        <taxon>Ecdysozoa</taxon>
        <taxon>Arthropoda</taxon>
        <taxon>Hexapoda</taxon>
        <taxon>Insecta</taxon>
        <taxon>Pterygota</taxon>
        <taxon>Neoptera</taxon>
        <taxon>Endopterygota</taxon>
        <taxon>Coleoptera</taxon>
        <taxon>Polyphaga</taxon>
        <taxon>Cucujiformia</taxon>
        <taxon>Curculionidae</taxon>
        <taxon>Dryophthorinae</taxon>
        <taxon>Rhynchophorus</taxon>
    </lineage>
</organism>
<accession>A0A834ILC5</accession>
<dbReference type="AlphaFoldDB" id="A0A834ILC5"/>
<dbReference type="EMBL" id="JAACXV010000136">
    <property type="protein sequence ID" value="KAF7283119.1"/>
    <property type="molecule type" value="Genomic_DNA"/>
</dbReference>
<keyword evidence="3" id="KW-1185">Reference proteome</keyword>
<comment type="caution">
    <text evidence="2">The sequence shown here is derived from an EMBL/GenBank/DDBJ whole genome shotgun (WGS) entry which is preliminary data.</text>
</comment>